<organism evidence="1 2">
    <name type="scientific">Brassica cretica</name>
    <name type="common">Mustard</name>
    <dbReference type="NCBI Taxonomy" id="69181"/>
    <lineage>
        <taxon>Eukaryota</taxon>
        <taxon>Viridiplantae</taxon>
        <taxon>Streptophyta</taxon>
        <taxon>Embryophyta</taxon>
        <taxon>Tracheophyta</taxon>
        <taxon>Spermatophyta</taxon>
        <taxon>Magnoliopsida</taxon>
        <taxon>eudicotyledons</taxon>
        <taxon>Gunneridae</taxon>
        <taxon>Pentapetalae</taxon>
        <taxon>rosids</taxon>
        <taxon>malvids</taxon>
        <taxon>Brassicales</taxon>
        <taxon>Brassicaceae</taxon>
        <taxon>Brassiceae</taxon>
        <taxon>Brassica</taxon>
    </lineage>
</organism>
<protein>
    <submittedName>
        <fullName evidence="1">Uncharacterized protein</fullName>
    </submittedName>
</protein>
<evidence type="ECO:0000313" key="2">
    <source>
        <dbReference type="Proteomes" id="UP000712600"/>
    </source>
</evidence>
<proteinExistence type="predicted"/>
<name>A0A8S9NZ71_BRACR</name>
<reference evidence="1" key="1">
    <citation type="submission" date="2019-12" db="EMBL/GenBank/DDBJ databases">
        <title>Genome sequencing and annotation of Brassica cretica.</title>
        <authorList>
            <person name="Studholme D.J."/>
            <person name="Sarris P."/>
        </authorList>
    </citation>
    <scope>NUCLEOTIDE SEQUENCE</scope>
    <source>
        <strain evidence="1">PFS-109/04</strain>
        <tissue evidence="1">Leaf</tissue>
    </source>
</reference>
<comment type="caution">
    <text evidence="1">The sequence shown here is derived from an EMBL/GenBank/DDBJ whole genome shotgun (WGS) entry which is preliminary data.</text>
</comment>
<sequence>MIHRRSGHAACICMKYERSSVMSRRQRETYEHGGGLRGDSVMWRDRLKVRNSRRHRAPRASLTEYLSKYSALLSFQVSSRKCRSSHLDVVLALRYERSSVMSRRQRETYEHGGGLRGDSVMWRDRLKVRNSRRHRAPRASLTEYLSKYSALLSFQVSSRKCRSSHLDVVLALRVFGFL</sequence>
<dbReference type="Proteomes" id="UP000712600">
    <property type="component" value="Unassembled WGS sequence"/>
</dbReference>
<dbReference type="AlphaFoldDB" id="A0A8S9NZ71"/>
<evidence type="ECO:0000313" key="1">
    <source>
        <dbReference type="EMBL" id="KAF3506327.1"/>
    </source>
</evidence>
<gene>
    <name evidence="1" type="ORF">F2Q69_00006707</name>
</gene>
<dbReference type="EMBL" id="QGKX02001521">
    <property type="protein sequence ID" value="KAF3506327.1"/>
    <property type="molecule type" value="Genomic_DNA"/>
</dbReference>
<accession>A0A8S9NZ71</accession>